<dbReference type="Proteomes" id="UP000265515">
    <property type="component" value="Unassembled WGS sequence"/>
</dbReference>
<dbReference type="AlphaFoldDB" id="A0A388KJD6"/>
<dbReference type="Gramene" id="GBG70164">
    <property type="protein sequence ID" value="GBG70164"/>
    <property type="gene ID" value="CBR_g6295"/>
</dbReference>
<keyword evidence="2" id="KW-1185">Reference proteome</keyword>
<proteinExistence type="predicted"/>
<comment type="caution">
    <text evidence="1">The sequence shown here is derived from an EMBL/GenBank/DDBJ whole genome shotgun (WGS) entry which is preliminary data.</text>
</comment>
<evidence type="ECO:0000313" key="1">
    <source>
        <dbReference type="EMBL" id="GBG70164.1"/>
    </source>
</evidence>
<accession>A0A388KJD6</accession>
<organism evidence="1 2">
    <name type="scientific">Chara braunii</name>
    <name type="common">Braun's stonewort</name>
    <dbReference type="NCBI Taxonomy" id="69332"/>
    <lineage>
        <taxon>Eukaryota</taxon>
        <taxon>Viridiplantae</taxon>
        <taxon>Streptophyta</taxon>
        <taxon>Charophyceae</taxon>
        <taxon>Charales</taxon>
        <taxon>Characeae</taxon>
        <taxon>Chara</taxon>
    </lineage>
</organism>
<dbReference type="EMBL" id="BFEA01000126">
    <property type="protein sequence ID" value="GBG70164.1"/>
    <property type="molecule type" value="Genomic_DNA"/>
</dbReference>
<evidence type="ECO:0000313" key="2">
    <source>
        <dbReference type="Proteomes" id="UP000265515"/>
    </source>
</evidence>
<sequence length="288" mass="30739">MGELLAARHSNRLCSHVSFALTALLYLCSSCTTLLLFCPSSRLTMAIPVPLRGGKDSNVERGHVLQKDGDSTAVLGQRILMARGGDSSSRSGSLRSLPVVRLRPRRRLLGQALESGPAENCRANFSSIDFGDLHGSCNQKHMTREGCCLPLLRIIGPRLLLQLRFMSTACLEGLFAAMTDQGIDPNDLLDFCLPNLSPRVKLGTDYVTQAQQSGGSVDQLLSGVVATAAEVYGHYAAAPGSEPVAAYDSSPSDYYDDFGAGYDYGDGLAAGSSYYPDAPWSGADDGDY</sequence>
<name>A0A388KJD6_CHABU</name>
<protein>
    <submittedName>
        <fullName evidence="1">Uncharacterized protein</fullName>
    </submittedName>
</protein>
<reference evidence="1 2" key="1">
    <citation type="journal article" date="2018" name="Cell">
        <title>The Chara Genome: Secondary Complexity and Implications for Plant Terrestrialization.</title>
        <authorList>
            <person name="Nishiyama T."/>
            <person name="Sakayama H."/>
            <person name="Vries J.D."/>
            <person name="Buschmann H."/>
            <person name="Saint-Marcoux D."/>
            <person name="Ullrich K.K."/>
            <person name="Haas F.B."/>
            <person name="Vanderstraeten L."/>
            <person name="Becker D."/>
            <person name="Lang D."/>
            <person name="Vosolsobe S."/>
            <person name="Rombauts S."/>
            <person name="Wilhelmsson P.K.I."/>
            <person name="Janitza P."/>
            <person name="Kern R."/>
            <person name="Heyl A."/>
            <person name="Rumpler F."/>
            <person name="Villalobos L.I.A.C."/>
            <person name="Clay J.M."/>
            <person name="Skokan R."/>
            <person name="Toyoda A."/>
            <person name="Suzuki Y."/>
            <person name="Kagoshima H."/>
            <person name="Schijlen E."/>
            <person name="Tajeshwar N."/>
            <person name="Catarino B."/>
            <person name="Hetherington A.J."/>
            <person name="Saltykova A."/>
            <person name="Bonnot C."/>
            <person name="Breuninger H."/>
            <person name="Symeonidi A."/>
            <person name="Radhakrishnan G.V."/>
            <person name="Van Nieuwerburgh F."/>
            <person name="Deforce D."/>
            <person name="Chang C."/>
            <person name="Karol K.G."/>
            <person name="Hedrich R."/>
            <person name="Ulvskov P."/>
            <person name="Glockner G."/>
            <person name="Delwiche C.F."/>
            <person name="Petrasek J."/>
            <person name="Van de Peer Y."/>
            <person name="Friml J."/>
            <person name="Beilby M."/>
            <person name="Dolan L."/>
            <person name="Kohara Y."/>
            <person name="Sugano S."/>
            <person name="Fujiyama A."/>
            <person name="Delaux P.-M."/>
            <person name="Quint M."/>
            <person name="TheiBen G."/>
            <person name="Hagemann M."/>
            <person name="Harholt J."/>
            <person name="Dunand C."/>
            <person name="Zachgo S."/>
            <person name="Langdale J."/>
            <person name="Maumus F."/>
            <person name="Straeten D.V.D."/>
            <person name="Gould S.B."/>
            <person name="Rensing S.A."/>
        </authorList>
    </citation>
    <scope>NUCLEOTIDE SEQUENCE [LARGE SCALE GENOMIC DNA]</scope>
    <source>
        <strain evidence="1 2">S276</strain>
    </source>
</reference>
<gene>
    <name evidence="1" type="ORF">CBR_g6295</name>
</gene>